<reference evidence="2" key="1">
    <citation type="submission" date="2018-02" db="EMBL/GenBank/DDBJ databases">
        <authorList>
            <person name="Cohen D.B."/>
            <person name="Kent A.D."/>
        </authorList>
    </citation>
    <scope>NUCLEOTIDE SEQUENCE</scope>
</reference>
<feature type="compositionally biased region" description="Basic and acidic residues" evidence="1">
    <location>
        <begin position="40"/>
        <end position="49"/>
    </location>
</feature>
<dbReference type="EMBL" id="OIVN01003693">
    <property type="protein sequence ID" value="SPD12987.1"/>
    <property type="molecule type" value="Genomic_DNA"/>
</dbReference>
<gene>
    <name evidence="2" type="ORF">FSB_LOCUS15548</name>
    <name evidence="3" type="ORF">FSB_LOCUS40869</name>
</gene>
<dbReference type="EMBL" id="OIVN01000935">
    <property type="protein sequence ID" value="SPC87666.1"/>
    <property type="molecule type" value="Genomic_DNA"/>
</dbReference>
<evidence type="ECO:0000313" key="3">
    <source>
        <dbReference type="EMBL" id="SPD12987.1"/>
    </source>
</evidence>
<evidence type="ECO:0000256" key="1">
    <source>
        <dbReference type="SAM" id="MobiDB-lite"/>
    </source>
</evidence>
<proteinExistence type="predicted"/>
<feature type="region of interest" description="Disordered" evidence="1">
    <location>
        <begin position="34"/>
        <end position="75"/>
    </location>
</feature>
<dbReference type="AlphaFoldDB" id="A0A2N9F9U2"/>
<name>A0A2N9F9U2_FAGSY</name>
<evidence type="ECO:0000313" key="2">
    <source>
        <dbReference type="EMBL" id="SPC87666.1"/>
    </source>
</evidence>
<accession>A0A2N9F9U2</accession>
<feature type="compositionally biased region" description="Basic and acidic residues" evidence="1">
    <location>
        <begin position="56"/>
        <end position="75"/>
    </location>
</feature>
<sequence>MNTEVHVGCIHCKMAWIVSLEYLRREHTSSRLFSAVPATKGEKPGNIEKKKSKQQRNKERNEKNNAAKAKAKEDA</sequence>
<organism evidence="2">
    <name type="scientific">Fagus sylvatica</name>
    <name type="common">Beechnut</name>
    <dbReference type="NCBI Taxonomy" id="28930"/>
    <lineage>
        <taxon>Eukaryota</taxon>
        <taxon>Viridiplantae</taxon>
        <taxon>Streptophyta</taxon>
        <taxon>Embryophyta</taxon>
        <taxon>Tracheophyta</taxon>
        <taxon>Spermatophyta</taxon>
        <taxon>Magnoliopsida</taxon>
        <taxon>eudicotyledons</taxon>
        <taxon>Gunneridae</taxon>
        <taxon>Pentapetalae</taxon>
        <taxon>rosids</taxon>
        <taxon>fabids</taxon>
        <taxon>Fagales</taxon>
        <taxon>Fagaceae</taxon>
        <taxon>Fagus</taxon>
    </lineage>
</organism>
<protein>
    <submittedName>
        <fullName evidence="2">Uncharacterized protein</fullName>
    </submittedName>
</protein>